<dbReference type="Proteomes" id="UP000016930">
    <property type="component" value="Unassembled WGS sequence"/>
</dbReference>
<sequence>MEAVPEEIELVEVIPDSENERAHLEMLQESAAPAMEAAPPAGETYEDEADVEGMLAVAESAPQSGARSVVTQPSPAVRHSPQDELDSDDQRVERSLFVSPSVHSSARRVPHSTSGIVQRGLSDDAADAADELNQSMMANLSDHSFAHLPRLSLSGQPHPSASADRSHRRVSAPIAPSASGLLQHTAPTSPASRPSPAGHIPEDSSNSEFETVPMLGTRARAEKQRLKEETLRREWTPPPGTRASRMVTRSGAVFGRR</sequence>
<evidence type="ECO:0000256" key="1">
    <source>
        <dbReference type="SAM" id="MobiDB-lite"/>
    </source>
</evidence>
<name>M2R793_CERS8</name>
<dbReference type="OrthoDB" id="435460at2759"/>
<feature type="compositionally biased region" description="Polar residues" evidence="1">
    <location>
        <begin position="61"/>
        <end position="74"/>
    </location>
</feature>
<proteinExistence type="predicted"/>
<protein>
    <submittedName>
        <fullName evidence="2">Uncharacterized protein</fullName>
    </submittedName>
</protein>
<dbReference type="AlphaFoldDB" id="M2R793"/>
<accession>M2R793</accession>
<dbReference type="EMBL" id="KB445803">
    <property type="protein sequence ID" value="EMD34272.1"/>
    <property type="molecule type" value="Genomic_DNA"/>
</dbReference>
<gene>
    <name evidence="2" type="ORF">CERSUDRAFT_117144</name>
</gene>
<organism evidence="2 3">
    <name type="scientific">Ceriporiopsis subvermispora (strain B)</name>
    <name type="common">White-rot fungus</name>
    <name type="synonym">Gelatoporia subvermispora</name>
    <dbReference type="NCBI Taxonomy" id="914234"/>
    <lineage>
        <taxon>Eukaryota</taxon>
        <taxon>Fungi</taxon>
        <taxon>Dikarya</taxon>
        <taxon>Basidiomycota</taxon>
        <taxon>Agaricomycotina</taxon>
        <taxon>Agaricomycetes</taxon>
        <taxon>Polyporales</taxon>
        <taxon>Gelatoporiaceae</taxon>
        <taxon>Gelatoporia</taxon>
    </lineage>
</organism>
<feature type="compositionally biased region" description="Low complexity" evidence="1">
    <location>
        <begin position="185"/>
        <end position="197"/>
    </location>
</feature>
<reference evidence="2 3" key="1">
    <citation type="journal article" date="2012" name="Proc. Natl. Acad. Sci. U.S.A.">
        <title>Comparative genomics of Ceriporiopsis subvermispora and Phanerochaete chrysosporium provide insight into selective ligninolysis.</title>
        <authorList>
            <person name="Fernandez-Fueyo E."/>
            <person name="Ruiz-Duenas F.J."/>
            <person name="Ferreira P."/>
            <person name="Floudas D."/>
            <person name="Hibbett D.S."/>
            <person name="Canessa P."/>
            <person name="Larrondo L.F."/>
            <person name="James T.Y."/>
            <person name="Seelenfreund D."/>
            <person name="Lobos S."/>
            <person name="Polanco R."/>
            <person name="Tello M."/>
            <person name="Honda Y."/>
            <person name="Watanabe T."/>
            <person name="Watanabe T."/>
            <person name="Ryu J.S."/>
            <person name="Kubicek C.P."/>
            <person name="Schmoll M."/>
            <person name="Gaskell J."/>
            <person name="Hammel K.E."/>
            <person name="St John F.J."/>
            <person name="Vanden Wymelenberg A."/>
            <person name="Sabat G."/>
            <person name="Splinter BonDurant S."/>
            <person name="Syed K."/>
            <person name="Yadav J.S."/>
            <person name="Doddapaneni H."/>
            <person name="Subramanian V."/>
            <person name="Lavin J.L."/>
            <person name="Oguiza J.A."/>
            <person name="Perez G."/>
            <person name="Pisabarro A.G."/>
            <person name="Ramirez L."/>
            <person name="Santoyo F."/>
            <person name="Master E."/>
            <person name="Coutinho P.M."/>
            <person name="Henrissat B."/>
            <person name="Lombard V."/>
            <person name="Magnuson J.K."/>
            <person name="Kuees U."/>
            <person name="Hori C."/>
            <person name="Igarashi K."/>
            <person name="Samejima M."/>
            <person name="Held B.W."/>
            <person name="Barry K.W."/>
            <person name="LaButti K.M."/>
            <person name="Lapidus A."/>
            <person name="Lindquist E.A."/>
            <person name="Lucas S.M."/>
            <person name="Riley R."/>
            <person name="Salamov A.A."/>
            <person name="Hoffmeister D."/>
            <person name="Schwenk D."/>
            <person name="Hadar Y."/>
            <person name="Yarden O."/>
            <person name="de Vries R.P."/>
            <person name="Wiebenga A."/>
            <person name="Stenlid J."/>
            <person name="Eastwood D."/>
            <person name="Grigoriev I.V."/>
            <person name="Berka R.M."/>
            <person name="Blanchette R.A."/>
            <person name="Kersten P."/>
            <person name="Martinez A.T."/>
            <person name="Vicuna R."/>
            <person name="Cullen D."/>
        </authorList>
    </citation>
    <scope>NUCLEOTIDE SEQUENCE [LARGE SCALE GENOMIC DNA]</scope>
    <source>
        <strain evidence="2 3">B</strain>
    </source>
</reference>
<evidence type="ECO:0000313" key="2">
    <source>
        <dbReference type="EMBL" id="EMD34272.1"/>
    </source>
</evidence>
<feature type="region of interest" description="Disordered" evidence="1">
    <location>
        <begin position="60"/>
        <end position="121"/>
    </location>
</feature>
<keyword evidence="3" id="KW-1185">Reference proteome</keyword>
<feature type="compositionally biased region" description="Basic and acidic residues" evidence="1">
    <location>
        <begin position="219"/>
        <end position="235"/>
    </location>
</feature>
<evidence type="ECO:0000313" key="3">
    <source>
        <dbReference type="Proteomes" id="UP000016930"/>
    </source>
</evidence>
<dbReference type="HOGENOM" id="CLU_1081820_0_0_1"/>
<feature type="region of interest" description="Disordered" evidence="1">
    <location>
        <begin position="149"/>
        <end position="257"/>
    </location>
</feature>